<evidence type="ECO:0000256" key="5">
    <source>
        <dbReference type="ARBA" id="ARBA00022756"/>
    </source>
</evidence>
<dbReference type="PANTHER" id="PTHR43210:SF2">
    <property type="entry name" value="ATP-DEPENDENT DETHIOBIOTIN SYNTHETASE BIOD 2"/>
    <property type="match status" value="1"/>
</dbReference>
<evidence type="ECO:0000313" key="10">
    <source>
        <dbReference type="EMBL" id="KJJ84758.1"/>
    </source>
</evidence>
<comment type="pathway">
    <text evidence="9">Cofactor biosynthesis; biotin biosynthesis; biotin from 7,8-diaminononanoate: step 1/2.</text>
</comment>
<dbReference type="PANTHER" id="PTHR43210">
    <property type="entry name" value="DETHIOBIOTIN SYNTHETASE"/>
    <property type="match status" value="1"/>
</dbReference>
<dbReference type="AlphaFoldDB" id="A0A0F0CN52"/>
<evidence type="ECO:0000256" key="9">
    <source>
        <dbReference type="HAMAP-Rule" id="MF_00336"/>
    </source>
</evidence>
<feature type="binding site" evidence="9">
    <location>
        <begin position="120"/>
        <end position="123"/>
    </location>
    <ligand>
        <name>ATP</name>
        <dbReference type="ChEBI" id="CHEBI:30616"/>
    </ligand>
</feature>
<evidence type="ECO:0000256" key="6">
    <source>
        <dbReference type="ARBA" id="ARBA00022840"/>
    </source>
</evidence>
<dbReference type="SUPFAM" id="SSF52540">
    <property type="entry name" value="P-loop containing nucleoside triphosphate hydrolases"/>
    <property type="match status" value="1"/>
</dbReference>
<gene>
    <name evidence="9" type="primary">bioD</name>
    <name evidence="10" type="ORF">OMAG_001360</name>
</gene>
<dbReference type="Proteomes" id="UP000033428">
    <property type="component" value="Unassembled WGS sequence"/>
</dbReference>
<comment type="subcellular location">
    <subcellularLocation>
        <location evidence="9">Cytoplasm</location>
    </subcellularLocation>
</comment>
<accession>A0A0F0CN52</accession>
<keyword evidence="6 9" id="KW-0067">ATP-binding</keyword>
<feature type="binding site" evidence="9">
    <location>
        <begin position="211"/>
        <end position="213"/>
    </location>
    <ligand>
        <name>ATP</name>
        <dbReference type="ChEBI" id="CHEBI:30616"/>
    </ligand>
</feature>
<dbReference type="PATRIC" id="fig|1609969.3.peg.1453"/>
<dbReference type="EMBL" id="JYNY01000268">
    <property type="protein sequence ID" value="KJJ84758.1"/>
    <property type="molecule type" value="Genomic_DNA"/>
</dbReference>
<comment type="subunit">
    <text evidence="9">Homodimer.</text>
</comment>
<feature type="binding site" evidence="9">
    <location>
        <begin position="180"/>
        <end position="181"/>
    </location>
    <ligand>
        <name>ATP</name>
        <dbReference type="ChEBI" id="CHEBI:30616"/>
    </ligand>
</feature>
<comment type="caution">
    <text evidence="9">Lacks conserved residue(s) required for the propagation of feature annotation.</text>
</comment>
<comment type="catalytic activity">
    <reaction evidence="8">
        <text>(7R,8S)-8-amino-7-(carboxyamino)nonanoate + ATP = (4R,5S)-dethiobiotin + ADP + phosphate + H(+)</text>
        <dbReference type="Rhea" id="RHEA:63684"/>
        <dbReference type="ChEBI" id="CHEBI:15378"/>
        <dbReference type="ChEBI" id="CHEBI:30616"/>
        <dbReference type="ChEBI" id="CHEBI:43474"/>
        <dbReference type="ChEBI" id="CHEBI:149470"/>
        <dbReference type="ChEBI" id="CHEBI:149473"/>
        <dbReference type="ChEBI" id="CHEBI:456216"/>
    </reaction>
</comment>
<feature type="binding site" evidence="9">
    <location>
        <position position="120"/>
    </location>
    <ligand>
        <name>Mg(2+)</name>
        <dbReference type="ChEBI" id="CHEBI:18420"/>
    </ligand>
</feature>
<keyword evidence="3 9" id="KW-0479">Metal-binding</keyword>
<dbReference type="GO" id="GO:0005829">
    <property type="term" value="C:cytosol"/>
    <property type="evidence" value="ECO:0007669"/>
    <property type="project" value="TreeGrafter"/>
</dbReference>
<comment type="caution">
    <text evidence="10">The sequence shown here is derived from an EMBL/GenBank/DDBJ whole genome shotgun (WGS) entry which is preliminary data.</text>
</comment>
<keyword evidence="2 9" id="KW-0436">Ligase</keyword>
<dbReference type="GO" id="GO:0005524">
    <property type="term" value="F:ATP binding"/>
    <property type="evidence" value="ECO:0007669"/>
    <property type="project" value="UniProtKB-UniRule"/>
</dbReference>
<evidence type="ECO:0000256" key="1">
    <source>
        <dbReference type="ARBA" id="ARBA00022490"/>
    </source>
</evidence>
<evidence type="ECO:0000313" key="11">
    <source>
        <dbReference type="Proteomes" id="UP000033428"/>
    </source>
</evidence>
<dbReference type="GO" id="GO:0000287">
    <property type="term" value="F:magnesium ion binding"/>
    <property type="evidence" value="ECO:0007669"/>
    <property type="project" value="UniProtKB-UniRule"/>
</dbReference>
<comment type="cofactor">
    <cofactor evidence="9">
        <name>Mg(2+)</name>
        <dbReference type="ChEBI" id="CHEBI:18420"/>
    </cofactor>
</comment>
<dbReference type="HAMAP" id="MF_00336">
    <property type="entry name" value="BioD"/>
    <property type="match status" value="1"/>
</dbReference>
<dbReference type="GO" id="GO:0009102">
    <property type="term" value="P:biotin biosynthetic process"/>
    <property type="evidence" value="ECO:0007669"/>
    <property type="project" value="UniProtKB-UniRule"/>
</dbReference>
<feature type="active site" evidence="9">
    <location>
        <position position="40"/>
    </location>
</feature>
<feature type="binding site" evidence="9">
    <location>
        <position position="19"/>
    </location>
    <ligand>
        <name>Mg(2+)</name>
        <dbReference type="ChEBI" id="CHEBI:18420"/>
    </ligand>
</feature>
<keyword evidence="5 9" id="KW-0093">Biotin biosynthesis</keyword>
<protein>
    <recommendedName>
        <fullName evidence="9">ATP-dependent dethiobiotin synthetase BioD</fullName>
        <ecNumber evidence="9">6.3.3.3</ecNumber>
    </recommendedName>
    <alternativeName>
        <fullName evidence="9">DTB synthetase</fullName>
        <shortName evidence="9">DTBS</shortName>
    </alternativeName>
    <alternativeName>
        <fullName evidence="9">Dethiobiotin synthase</fullName>
    </alternativeName>
</protein>
<keyword evidence="1 9" id="KW-0963">Cytoplasm</keyword>
<dbReference type="Pfam" id="PF13500">
    <property type="entry name" value="AAA_26"/>
    <property type="match status" value="1"/>
</dbReference>
<feature type="binding site" evidence="9">
    <location>
        <begin position="15"/>
        <end position="20"/>
    </location>
    <ligand>
        <name>ATP</name>
        <dbReference type="ChEBI" id="CHEBI:30616"/>
    </ligand>
</feature>
<sequence length="243" mass="27514">MRKKIYFFVSGTDTGVGKTLITGLLARYFRENKFNVITQKWVETGAGRGNCSNDILEHIKLSGASFDLYKSFLEWMSPYLLKYPASPHLSAKLENKNISVKKIERAFNILKENFDVVICEGAGGLFVPINKKYMMIDICGKLGIPVLLVSENRLGAINQTILSIEALRTRKIPILGIILNQVDKKQKELVLKNNPRVIKELGRAVILGSLPYSSDKKILYPLFSRSRIGDSIIKEYRKIYGNR</sequence>
<proteinExistence type="inferred from homology"/>
<dbReference type="Gene3D" id="3.40.50.300">
    <property type="entry name" value="P-loop containing nucleotide triphosphate hydrolases"/>
    <property type="match status" value="1"/>
</dbReference>
<dbReference type="PIRSF" id="PIRSF006755">
    <property type="entry name" value="DTB_synth"/>
    <property type="match status" value="1"/>
</dbReference>
<dbReference type="NCBIfam" id="TIGR00347">
    <property type="entry name" value="bioD"/>
    <property type="match status" value="1"/>
</dbReference>
<evidence type="ECO:0000256" key="8">
    <source>
        <dbReference type="ARBA" id="ARBA00047386"/>
    </source>
</evidence>
<dbReference type="InterPro" id="IPR004472">
    <property type="entry name" value="DTB_synth_BioD"/>
</dbReference>
<keyword evidence="11" id="KW-1185">Reference proteome</keyword>
<feature type="binding site" evidence="9">
    <location>
        <position position="44"/>
    </location>
    <ligand>
        <name>substrate</name>
    </ligand>
</feature>
<comment type="function">
    <text evidence="9">Catalyzes a mechanistically unusual reaction, the ATP-dependent insertion of CO2 between the N7 and N8 nitrogen atoms of 7,8-diaminopelargonic acid (DAPA, also called 7,8-diammoniononanoate) to form a ureido ring.</text>
</comment>
<comment type="catalytic activity">
    <reaction evidence="9">
        <text>(7R,8S)-7,8-diammoniononanoate + CO2 + ATP = (4R,5S)-dethiobiotin + ADP + phosphate + 3 H(+)</text>
        <dbReference type="Rhea" id="RHEA:15805"/>
        <dbReference type="ChEBI" id="CHEBI:15378"/>
        <dbReference type="ChEBI" id="CHEBI:16526"/>
        <dbReference type="ChEBI" id="CHEBI:30616"/>
        <dbReference type="ChEBI" id="CHEBI:43474"/>
        <dbReference type="ChEBI" id="CHEBI:149469"/>
        <dbReference type="ChEBI" id="CHEBI:149473"/>
        <dbReference type="ChEBI" id="CHEBI:456216"/>
        <dbReference type="EC" id="6.3.3.3"/>
    </reaction>
</comment>
<evidence type="ECO:0000256" key="3">
    <source>
        <dbReference type="ARBA" id="ARBA00022723"/>
    </source>
</evidence>
<dbReference type="CDD" id="cd03109">
    <property type="entry name" value="DTBS"/>
    <property type="match status" value="1"/>
</dbReference>
<feature type="binding site" evidence="9">
    <location>
        <position position="54"/>
    </location>
    <ligand>
        <name>ATP</name>
        <dbReference type="ChEBI" id="CHEBI:30616"/>
    </ligand>
</feature>
<keyword evidence="7 9" id="KW-0460">Magnesium</keyword>
<keyword evidence="4 9" id="KW-0547">Nucleotide-binding</keyword>
<feature type="binding site" evidence="9">
    <location>
        <position position="54"/>
    </location>
    <ligand>
        <name>Mg(2+)</name>
        <dbReference type="ChEBI" id="CHEBI:18420"/>
    </ligand>
</feature>
<evidence type="ECO:0000256" key="2">
    <source>
        <dbReference type="ARBA" id="ARBA00022598"/>
    </source>
</evidence>
<organism evidence="10 11">
    <name type="scientific">Candidatus Omnitrophus magneticus</name>
    <dbReference type="NCBI Taxonomy" id="1609969"/>
    <lineage>
        <taxon>Bacteria</taxon>
        <taxon>Pseudomonadati</taxon>
        <taxon>Candidatus Omnitrophota</taxon>
        <taxon>Candidatus Omnitrophus</taxon>
    </lineage>
</organism>
<dbReference type="EC" id="6.3.3.3" evidence="9"/>
<comment type="similarity">
    <text evidence="9">Belongs to the dethiobiotin synthetase family.</text>
</comment>
<evidence type="ECO:0000256" key="7">
    <source>
        <dbReference type="ARBA" id="ARBA00022842"/>
    </source>
</evidence>
<name>A0A0F0CN52_9BACT</name>
<dbReference type="InterPro" id="IPR027417">
    <property type="entry name" value="P-loop_NTPase"/>
</dbReference>
<dbReference type="GO" id="GO:0004141">
    <property type="term" value="F:dethiobiotin synthase activity"/>
    <property type="evidence" value="ECO:0007669"/>
    <property type="project" value="UniProtKB-UniRule"/>
</dbReference>
<reference evidence="10 11" key="1">
    <citation type="submission" date="2015-02" db="EMBL/GenBank/DDBJ databases">
        <title>Single-cell genomics of uncultivated deep-branching MTB reveals a conserved set of magnetosome genes.</title>
        <authorList>
            <person name="Kolinko S."/>
            <person name="Richter M."/>
            <person name="Glockner F.O."/>
            <person name="Brachmann A."/>
            <person name="Schuler D."/>
        </authorList>
    </citation>
    <scope>NUCLEOTIDE SEQUENCE [LARGE SCALE GENOMIC DNA]</scope>
    <source>
        <strain evidence="10">SKK-01</strain>
    </source>
</reference>
<evidence type="ECO:0000256" key="4">
    <source>
        <dbReference type="ARBA" id="ARBA00022741"/>
    </source>
</evidence>
<dbReference type="UniPathway" id="UPA00078">
    <property type="reaction ID" value="UER00161"/>
</dbReference>